<reference evidence="2" key="1">
    <citation type="journal article" date="2019" name="Int. J. Syst. Evol. Microbiol.">
        <title>The Global Catalogue of Microorganisms (GCM) 10K type strain sequencing project: providing services to taxonomists for standard genome sequencing and annotation.</title>
        <authorList>
            <consortium name="The Broad Institute Genomics Platform"/>
            <consortium name="The Broad Institute Genome Sequencing Center for Infectious Disease"/>
            <person name="Wu L."/>
            <person name="Ma J."/>
        </authorList>
    </citation>
    <scope>NUCLEOTIDE SEQUENCE [LARGE SCALE GENOMIC DNA]</scope>
    <source>
        <strain evidence="2">CGMCC 1.18578</strain>
    </source>
</reference>
<comment type="caution">
    <text evidence="1">The sequence shown here is derived from an EMBL/GenBank/DDBJ whole genome shotgun (WGS) entry which is preliminary data.</text>
</comment>
<proteinExistence type="predicted"/>
<keyword evidence="2" id="KW-1185">Reference proteome</keyword>
<evidence type="ECO:0000313" key="2">
    <source>
        <dbReference type="Proteomes" id="UP001596108"/>
    </source>
</evidence>
<gene>
    <name evidence="1" type="ORF">ACFPQ4_15735</name>
</gene>
<organism evidence="1 2">
    <name type="scientific">Cohnella yongneupensis</name>
    <dbReference type="NCBI Taxonomy" id="425006"/>
    <lineage>
        <taxon>Bacteria</taxon>
        <taxon>Bacillati</taxon>
        <taxon>Bacillota</taxon>
        <taxon>Bacilli</taxon>
        <taxon>Bacillales</taxon>
        <taxon>Paenibacillaceae</taxon>
        <taxon>Cohnella</taxon>
    </lineage>
</organism>
<name>A0ABW0R1G4_9BACL</name>
<evidence type="ECO:0008006" key="3">
    <source>
        <dbReference type="Google" id="ProtNLM"/>
    </source>
</evidence>
<evidence type="ECO:0000313" key="1">
    <source>
        <dbReference type="EMBL" id="MFC5530880.1"/>
    </source>
</evidence>
<accession>A0ABW0R1G4</accession>
<dbReference type="RefSeq" id="WP_378112822.1">
    <property type="nucleotide sequence ID" value="NZ_JBHSNC010000048.1"/>
</dbReference>
<dbReference type="EMBL" id="JBHSNC010000048">
    <property type="protein sequence ID" value="MFC5530880.1"/>
    <property type="molecule type" value="Genomic_DNA"/>
</dbReference>
<sequence length="151" mass="15716">MLDAIRMLREAGAEADDLRVIVNNREGAPRLSSEGDIRIEELYEIQLTRGDDTDRDTLLTTIAGNAALPVGISTTGGGPLGVVLSSDFNGEFQASADLLQEMGIPGDAAGRCAKAIENGRYVLVTDTEVGINAEALLSRAGAADVIGLGSE</sequence>
<dbReference type="Proteomes" id="UP001596108">
    <property type="component" value="Unassembled WGS sequence"/>
</dbReference>
<protein>
    <recommendedName>
        <fullName evidence="3">Heat induced stress protein YflT</fullName>
    </recommendedName>
</protein>